<sequence>IRRTSTRPNSPQERQSHLCTMLKPSQPSSSGSPDRWCVTPAPLTGGPRQHPNTWIDYTPRKGMWLLFFFSRQIYSLLGQSPMSDLTSL</sequence>
<gene>
    <name evidence="2" type="ORF">K443DRAFT_101285</name>
</gene>
<organism evidence="2 3">
    <name type="scientific">Laccaria amethystina LaAM-08-1</name>
    <dbReference type="NCBI Taxonomy" id="1095629"/>
    <lineage>
        <taxon>Eukaryota</taxon>
        <taxon>Fungi</taxon>
        <taxon>Dikarya</taxon>
        <taxon>Basidiomycota</taxon>
        <taxon>Agaricomycotina</taxon>
        <taxon>Agaricomycetes</taxon>
        <taxon>Agaricomycetidae</taxon>
        <taxon>Agaricales</taxon>
        <taxon>Agaricineae</taxon>
        <taxon>Hydnangiaceae</taxon>
        <taxon>Laccaria</taxon>
    </lineage>
</organism>
<dbReference type="Proteomes" id="UP000054477">
    <property type="component" value="Unassembled WGS sequence"/>
</dbReference>
<feature type="compositionally biased region" description="Polar residues" evidence="1">
    <location>
        <begin position="1"/>
        <end position="13"/>
    </location>
</feature>
<dbReference type="HOGENOM" id="CLU_2474951_0_0_1"/>
<reference evidence="3" key="2">
    <citation type="submission" date="2015-01" db="EMBL/GenBank/DDBJ databases">
        <title>Evolutionary Origins and Diversification of the Mycorrhizal Mutualists.</title>
        <authorList>
            <consortium name="DOE Joint Genome Institute"/>
            <consortium name="Mycorrhizal Genomics Consortium"/>
            <person name="Kohler A."/>
            <person name="Kuo A."/>
            <person name="Nagy L.G."/>
            <person name="Floudas D."/>
            <person name="Copeland A."/>
            <person name="Barry K.W."/>
            <person name="Cichocki N."/>
            <person name="Veneault-Fourrey C."/>
            <person name="LaButti K."/>
            <person name="Lindquist E.A."/>
            <person name="Lipzen A."/>
            <person name="Lundell T."/>
            <person name="Morin E."/>
            <person name="Murat C."/>
            <person name="Riley R."/>
            <person name="Ohm R."/>
            <person name="Sun H."/>
            <person name="Tunlid A."/>
            <person name="Henrissat B."/>
            <person name="Grigoriev I.V."/>
            <person name="Hibbett D.S."/>
            <person name="Martin F."/>
        </authorList>
    </citation>
    <scope>NUCLEOTIDE SEQUENCE [LARGE SCALE GENOMIC DNA]</scope>
    <source>
        <strain evidence="3">LaAM-08-1</strain>
    </source>
</reference>
<feature type="region of interest" description="Disordered" evidence="1">
    <location>
        <begin position="1"/>
        <end position="50"/>
    </location>
</feature>
<name>A0A0C9XQQ0_9AGAR</name>
<evidence type="ECO:0000313" key="3">
    <source>
        <dbReference type="Proteomes" id="UP000054477"/>
    </source>
</evidence>
<reference evidence="2 3" key="1">
    <citation type="submission" date="2014-04" db="EMBL/GenBank/DDBJ databases">
        <authorList>
            <consortium name="DOE Joint Genome Institute"/>
            <person name="Kuo A."/>
            <person name="Kohler A."/>
            <person name="Nagy L.G."/>
            <person name="Floudas D."/>
            <person name="Copeland A."/>
            <person name="Barry K.W."/>
            <person name="Cichocki N."/>
            <person name="Veneault-Fourrey C."/>
            <person name="LaButti K."/>
            <person name="Lindquist E.A."/>
            <person name="Lipzen A."/>
            <person name="Lundell T."/>
            <person name="Morin E."/>
            <person name="Murat C."/>
            <person name="Sun H."/>
            <person name="Tunlid A."/>
            <person name="Henrissat B."/>
            <person name="Grigoriev I.V."/>
            <person name="Hibbett D.S."/>
            <person name="Martin F."/>
            <person name="Nordberg H.P."/>
            <person name="Cantor M.N."/>
            <person name="Hua S.X."/>
        </authorList>
    </citation>
    <scope>NUCLEOTIDE SEQUENCE [LARGE SCALE GENOMIC DNA]</scope>
    <source>
        <strain evidence="2 3">LaAM-08-1</strain>
    </source>
</reference>
<keyword evidence="3" id="KW-1185">Reference proteome</keyword>
<evidence type="ECO:0000256" key="1">
    <source>
        <dbReference type="SAM" id="MobiDB-lite"/>
    </source>
</evidence>
<proteinExistence type="predicted"/>
<feature type="non-terminal residue" evidence="2">
    <location>
        <position position="1"/>
    </location>
</feature>
<dbReference type="AlphaFoldDB" id="A0A0C9XQQ0"/>
<protein>
    <submittedName>
        <fullName evidence="2">Uncharacterized protein</fullName>
    </submittedName>
</protein>
<evidence type="ECO:0000313" key="2">
    <source>
        <dbReference type="EMBL" id="KIJ99981.1"/>
    </source>
</evidence>
<dbReference type="OrthoDB" id="10390471at2759"/>
<accession>A0A0C9XQQ0</accession>
<feature type="compositionally biased region" description="Polar residues" evidence="1">
    <location>
        <begin position="23"/>
        <end position="32"/>
    </location>
</feature>
<dbReference type="EMBL" id="KN838635">
    <property type="protein sequence ID" value="KIJ99981.1"/>
    <property type="molecule type" value="Genomic_DNA"/>
</dbReference>